<accession>A0A1V0UW40</accession>
<protein>
    <submittedName>
        <fullName evidence="2">NAD-dependent dehydratase</fullName>
    </submittedName>
</protein>
<evidence type="ECO:0000313" key="2">
    <source>
        <dbReference type="EMBL" id="ARF69424.1"/>
    </source>
</evidence>
<dbReference type="InterPro" id="IPR001509">
    <property type="entry name" value="Epimerase_deHydtase"/>
</dbReference>
<dbReference type="InterPro" id="IPR036291">
    <property type="entry name" value="NAD(P)-bd_dom_sf"/>
</dbReference>
<sequence length="296" mass="33223">MNKVLVLGGTRFFGKRLVRGLLEYGADVTLVTRGNIDNPFGYQVKWRQADRNDSHALADALRGQSWDVVYDQICYTPAQAEAAVSLFEGRTGKYVLTSTLSVYQGDKIPFTEEDFDPVGDPQQVERSDTLDYGEAKRSTEAVLFQRSSFPVTAVRFPIVMGLDDYTKRLRFHIEHVLQEKTIGVPNPLAEMGYISSQEAADFLLWLGDSKFAGTINACSDGVISLADLLLFIEDATGKKAITAPDTPKEDQSPYGVKQSWYMDNAKATRNGYHFMKLMEWLPGLIHDMTQEVKLRE</sequence>
<dbReference type="PANTHER" id="PTHR43245">
    <property type="entry name" value="BIFUNCTIONAL POLYMYXIN RESISTANCE PROTEIN ARNA"/>
    <property type="match status" value="1"/>
</dbReference>
<feature type="domain" description="NAD-dependent epimerase/dehydratase" evidence="1">
    <location>
        <begin position="4"/>
        <end position="86"/>
    </location>
</feature>
<dbReference type="Pfam" id="PF01370">
    <property type="entry name" value="Epimerase"/>
    <property type="match status" value="1"/>
</dbReference>
<dbReference type="AlphaFoldDB" id="A0A1V0UW40"/>
<dbReference type="PANTHER" id="PTHR43245:SF13">
    <property type="entry name" value="UDP-D-APIOSE_UDP-D-XYLOSE SYNTHASE 2"/>
    <property type="match status" value="1"/>
</dbReference>
<proteinExistence type="predicted"/>
<gene>
    <name evidence="2" type="ORF">B7C51_18800</name>
</gene>
<dbReference type="Gene3D" id="3.40.50.720">
    <property type="entry name" value="NAD(P)-binding Rossmann-like Domain"/>
    <property type="match status" value="1"/>
</dbReference>
<dbReference type="InterPro" id="IPR050177">
    <property type="entry name" value="Lipid_A_modif_metabolic_enz"/>
</dbReference>
<dbReference type="SUPFAM" id="SSF51735">
    <property type="entry name" value="NAD(P)-binding Rossmann-fold domains"/>
    <property type="match status" value="1"/>
</dbReference>
<evidence type="ECO:0000313" key="3">
    <source>
        <dbReference type="Proteomes" id="UP000192727"/>
    </source>
</evidence>
<organism evidence="2 3">
    <name type="scientific">Paenibacillus larvae subsp. pulvifaciens</name>
    <dbReference type="NCBI Taxonomy" id="1477"/>
    <lineage>
        <taxon>Bacteria</taxon>
        <taxon>Bacillati</taxon>
        <taxon>Bacillota</taxon>
        <taxon>Bacilli</taxon>
        <taxon>Bacillales</taxon>
        <taxon>Paenibacillaceae</taxon>
        <taxon>Paenibacillus</taxon>
    </lineage>
</organism>
<reference evidence="2 3" key="1">
    <citation type="submission" date="2017-03" db="EMBL/GenBank/DDBJ databases">
        <title>Paenibacillus larvae genome sequencing.</title>
        <authorList>
            <person name="Dingman D.W."/>
        </authorList>
    </citation>
    <scope>NUCLEOTIDE SEQUENCE [LARGE SCALE GENOMIC DNA]</scope>
    <source>
        <strain evidence="2 3">SAG 10367</strain>
    </source>
</reference>
<evidence type="ECO:0000259" key="1">
    <source>
        <dbReference type="Pfam" id="PF01370"/>
    </source>
</evidence>
<dbReference type="RefSeq" id="WP_083041085.1">
    <property type="nucleotide sequence ID" value="NZ_CP020557.1"/>
</dbReference>
<dbReference type="EMBL" id="CP020557">
    <property type="protein sequence ID" value="ARF69424.1"/>
    <property type="molecule type" value="Genomic_DNA"/>
</dbReference>
<dbReference type="Proteomes" id="UP000192727">
    <property type="component" value="Chromosome"/>
</dbReference>
<name>A0A1V0UW40_9BACL</name>